<dbReference type="STRING" id="74557.A0A1V9YPJ2"/>
<keyword evidence="1" id="KW-0732">Signal</keyword>
<gene>
    <name evidence="2" type="ORF">THRCLA_22910</name>
</gene>
<protein>
    <recommendedName>
        <fullName evidence="4">Secreted protein</fullName>
    </recommendedName>
</protein>
<evidence type="ECO:0000313" key="2">
    <source>
        <dbReference type="EMBL" id="OQR87698.1"/>
    </source>
</evidence>
<comment type="caution">
    <text evidence="2">The sequence shown here is derived from an EMBL/GenBank/DDBJ whole genome shotgun (WGS) entry which is preliminary data.</text>
</comment>
<name>A0A1V9YPJ2_9STRA</name>
<dbReference type="EMBL" id="JNBS01003379">
    <property type="protein sequence ID" value="OQR87698.1"/>
    <property type="molecule type" value="Genomic_DNA"/>
</dbReference>
<feature type="signal peptide" evidence="1">
    <location>
        <begin position="1"/>
        <end position="31"/>
    </location>
</feature>
<proteinExistence type="predicted"/>
<accession>A0A1V9YPJ2</accession>
<reference evidence="2 3" key="1">
    <citation type="journal article" date="2014" name="Genome Biol. Evol.">
        <title>The secreted proteins of Achlya hypogyna and Thraustotheca clavata identify the ancestral oomycete secretome and reveal gene acquisitions by horizontal gene transfer.</title>
        <authorList>
            <person name="Misner I."/>
            <person name="Blouin N."/>
            <person name="Leonard G."/>
            <person name="Richards T.A."/>
            <person name="Lane C.E."/>
        </authorList>
    </citation>
    <scope>NUCLEOTIDE SEQUENCE [LARGE SCALE GENOMIC DNA]</scope>
    <source>
        <strain evidence="2 3">ATCC 34112</strain>
    </source>
</reference>
<dbReference type="AlphaFoldDB" id="A0A1V9YPJ2"/>
<sequence length="195" mass="22161">MNHIRGPFCAFIYRTLHFAIHIVVLTSPSRSATHMICLRPAGYDYKQAMIWNAEGSMLRCFSANLWNAETFVLSNHITTFLRPKLLWLWEQISPILMEKILMIQPATFVVCAYQTGCIYKIVGIQWLAGCLAVRTSMLVAFQGKTLCALSHQFVMYYGTKPNNLEVFTARTTPSRDDVQAIIRLTGACWSPGFEN</sequence>
<evidence type="ECO:0008006" key="4">
    <source>
        <dbReference type="Google" id="ProtNLM"/>
    </source>
</evidence>
<evidence type="ECO:0000256" key="1">
    <source>
        <dbReference type="SAM" id="SignalP"/>
    </source>
</evidence>
<dbReference type="Proteomes" id="UP000243217">
    <property type="component" value="Unassembled WGS sequence"/>
</dbReference>
<feature type="chain" id="PRO_5012777182" description="Secreted protein" evidence="1">
    <location>
        <begin position="32"/>
        <end position="195"/>
    </location>
</feature>
<keyword evidence="3" id="KW-1185">Reference proteome</keyword>
<evidence type="ECO:0000313" key="3">
    <source>
        <dbReference type="Proteomes" id="UP000243217"/>
    </source>
</evidence>
<organism evidence="2 3">
    <name type="scientific">Thraustotheca clavata</name>
    <dbReference type="NCBI Taxonomy" id="74557"/>
    <lineage>
        <taxon>Eukaryota</taxon>
        <taxon>Sar</taxon>
        <taxon>Stramenopiles</taxon>
        <taxon>Oomycota</taxon>
        <taxon>Saprolegniomycetes</taxon>
        <taxon>Saprolegniales</taxon>
        <taxon>Achlyaceae</taxon>
        <taxon>Thraustotheca</taxon>
    </lineage>
</organism>